<evidence type="ECO:0000256" key="5">
    <source>
        <dbReference type="SAM" id="Coils"/>
    </source>
</evidence>
<dbReference type="Pfam" id="PF00622">
    <property type="entry name" value="SPRY"/>
    <property type="match status" value="1"/>
</dbReference>
<reference evidence="8 9" key="1">
    <citation type="submission" date="2019-09" db="EMBL/GenBank/DDBJ databases">
        <title>Bird 10,000 Genomes (B10K) Project - Family phase.</title>
        <authorList>
            <person name="Zhang G."/>
        </authorList>
    </citation>
    <scope>NUCLEOTIDE SEQUENCE [LARGE SCALE GENOMIC DNA]</scope>
    <source>
        <strain evidence="8">B10K-DU-001-24</strain>
        <tissue evidence="8">Muscle</tissue>
    </source>
</reference>
<keyword evidence="5" id="KW-0175">Coiled coil</keyword>
<dbReference type="FunFam" id="2.60.120.920:FF:000004">
    <property type="entry name" value="Butyrophilin subfamily 1 member A1"/>
    <property type="match status" value="1"/>
</dbReference>
<dbReference type="SMART" id="SM00184">
    <property type="entry name" value="RING"/>
    <property type="match status" value="1"/>
</dbReference>
<gene>
    <name evidence="8" type="primary">Nf7b</name>
    <name evidence="8" type="ORF">PSIHAE_R03585</name>
</gene>
<keyword evidence="2 4" id="KW-0863">Zinc-finger</keyword>
<dbReference type="EMBL" id="VWZI01016442">
    <property type="protein sequence ID" value="NXG49716.1"/>
    <property type="molecule type" value="Genomic_DNA"/>
</dbReference>
<keyword evidence="3" id="KW-0862">Zinc</keyword>
<feature type="non-terminal residue" evidence="8">
    <location>
        <position position="494"/>
    </location>
</feature>
<accession>A0A7K9CB34</accession>
<dbReference type="PROSITE" id="PS50188">
    <property type="entry name" value="B302_SPRY"/>
    <property type="match status" value="1"/>
</dbReference>
<evidence type="ECO:0000256" key="4">
    <source>
        <dbReference type="PROSITE-ProRule" id="PRU00175"/>
    </source>
</evidence>
<dbReference type="InterPro" id="IPR013320">
    <property type="entry name" value="ConA-like_dom_sf"/>
</dbReference>
<dbReference type="Gene3D" id="2.60.120.920">
    <property type="match status" value="1"/>
</dbReference>
<dbReference type="InterPro" id="IPR006574">
    <property type="entry name" value="PRY"/>
</dbReference>
<evidence type="ECO:0000313" key="8">
    <source>
        <dbReference type="EMBL" id="NXG49716.1"/>
    </source>
</evidence>
<dbReference type="InterPro" id="IPR001841">
    <property type="entry name" value="Znf_RING"/>
</dbReference>
<proteinExistence type="predicted"/>
<dbReference type="Pfam" id="PF13765">
    <property type="entry name" value="PRY"/>
    <property type="match status" value="1"/>
</dbReference>
<dbReference type="SUPFAM" id="SSF49899">
    <property type="entry name" value="Concanavalin A-like lectins/glucanases"/>
    <property type="match status" value="1"/>
</dbReference>
<evidence type="ECO:0000256" key="2">
    <source>
        <dbReference type="ARBA" id="ARBA00022771"/>
    </source>
</evidence>
<dbReference type="PRINTS" id="PR01407">
    <property type="entry name" value="BUTYPHLNCDUF"/>
</dbReference>
<name>A0A7K9CB34_9PICI</name>
<sequence>AGMAGRSQDRSLREELTCAICYELFREPVMLDCMHHFCKACIQGYWKSCSRVPSCPQCRREFPSRAFRTHYLLAGLVEKVRRCGSAEHQNKMQVSGCRPVWGAGGSCPLCCPHKLTTLPPAVGSPTGESPCKQSNRPSHPVCLLMCCGCQTNLLPFTSAQKLSGELDLKIRAEFAQLHQILEEQERAVLAELSENEEQLLAELHEDMRRLEEGMLVLRKDIEHIEQTLSKVEEVSLLEVGFLSLSRVVRAGRTGRLFVQLHELQFVTANSFCSWLQVESLDIRYVSGIEEADCLSGSLSLPLAGSTQGRHLISTPAPLTFDPESAHPNLVFSRGLTAVTERNRAQPVPSSPRRFRQCVNVLASQTFTSGQHYWEVWVGSKTKWDLGVAAEAVDRAAKVKLCPENGYWTLRLRNRSEYWATATPWVRLAPPRPLRKVGVFLDCQKGTVGFFDAEDMSHLFTFHQVSAERYCPFFSTCFSDGKDNVEPMRLCHLSL</sequence>
<dbReference type="InterPro" id="IPR013083">
    <property type="entry name" value="Znf_RING/FYVE/PHD"/>
</dbReference>
<evidence type="ECO:0000259" key="7">
    <source>
        <dbReference type="PROSITE" id="PS50188"/>
    </source>
</evidence>
<dbReference type="PROSITE" id="PS50089">
    <property type="entry name" value="ZF_RING_2"/>
    <property type="match status" value="1"/>
</dbReference>
<dbReference type="SMART" id="SM00449">
    <property type="entry name" value="SPRY"/>
    <property type="match status" value="1"/>
</dbReference>
<evidence type="ECO:0000313" key="9">
    <source>
        <dbReference type="Proteomes" id="UP000574528"/>
    </source>
</evidence>
<keyword evidence="1" id="KW-0479">Metal-binding</keyword>
<dbReference type="InterPro" id="IPR043136">
    <property type="entry name" value="B30.2/SPRY_sf"/>
</dbReference>
<dbReference type="InterPro" id="IPR017907">
    <property type="entry name" value="Znf_RING_CS"/>
</dbReference>
<protein>
    <submittedName>
        <fullName evidence="8">NF7B factor</fullName>
    </submittedName>
</protein>
<dbReference type="Gene3D" id="3.30.40.10">
    <property type="entry name" value="Zinc/RING finger domain, C3HC4 (zinc finger)"/>
    <property type="match status" value="1"/>
</dbReference>
<dbReference type="SUPFAM" id="SSF57850">
    <property type="entry name" value="RING/U-box"/>
    <property type="match status" value="1"/>
</dbReference>
<dbReference type="PROSITE" id="PS00518">
    <property type="entry name" value="ZF_RING_1"/>
    <property type="match status" value="1"/>
</dbReference>
<dbReference type="OrthoDB" id="6270329at2759"/>
<feature type="non-terminal residue" evidence="8">
    <location>
        <position position="1"/>
    </location>
</feature>
<dbReference type="AlphaFoldDB" id="A0A7K9CB34"/>
<dbReference type="PANTHER" id="PTHR24103">
    <property type="entry name" value="E3 UBIQUITIN-PROTEIN LIGASE TRIM"/>
    <property type="match status" value="1"/>
</dbReference>
<keyword evidence="9" id="KW-1185">Reference proteome</keyword>
<dbReference type="InterPro" id="IPR027370">
    <property type="entry name" value="Znf-RING_euk"/>
</dbReference>
<organism evidence="8 9">
    <name type="scientific">Psilopogon haemacephalus</name>
    <name type="common">coppersmith barbet</name>
    <dbReference type="NCBI Taxonomy" id="2585815"/>
    <lineage>
        <taxon>Eukaryota</taxon>
        <taxon>Metazoa</taxon>
        <taxon>Chordata</taxon>
        <taxon>Craniata</taxon>
        <taxon>Vertebrata</taxon>
        <taxon>Euteleostomi</taxon>
        <taxon>Archelosauria</taxon>
        <taxon>Archosauria</taxon>
        <taxon>Dinosauria</taxon>
        <taxon>Saurischia</taxon>
        <taxon>Theropoda</taxon>
        <taxon>Coelurosauria</taxon>
        <taxon>Aves</taxon>
        <taxon>Neognathae</taxon>
        <taxon>Neoaves</taxon>
        <taxon>Telluraves</taxon>
        <taxon>Coraciimorphae</taxon>
        <taxon>Piciformes</taxon>
        <taxon>Megalaimidae</taxon>
        <taxon>Psilopogon</taxon>
    </lineage>
</organism>
<dbReference type="GO" id="GO:0008270">
    <property type="term" value="F:zinc ion binding"/>
    <property type="evidence" value="ECO:0007669"/>
    <property type="project" value="UniProtKB-KW"/>
</dbReference>
<dbReference type="Pfam" id="PF13445">
    <property type="entry name" value="zf-RING_UBOX"/>
    <property type="match status" value="1"/>
</dbReference>
<dbReference type="SMART" id="SM00589">
    <property type="entry name" value="PRY"/>
    <property type="match status" value="1"/>
</dbReference>
<feature type="domain" description="RING-type" evidence="6">
    <location>
        <begin position="18"/>
        <end position="59"/>
    </location>
</feature>
<dbReference type="InterPro" id="IPR001870">
    <property type="entry name" value="B30.2/SPRY"/>
</dbReference>
<dbReference type="Proteomes" id="UP000574528">
    <property type="component" value="Unassembled WGS sequence"/>
</dbReference>
<evidence type="ECO:0000259" key="6">
    <source>
        <dbReference type="PROSITE" id="PS50089"/>
    </source>
</evidence>
<feature type="domain" description="B30.2/SPRY" evidence="7">
    <location>
        <begin position="298"/>
        <end position="494"/>
    </location>
</feature>
<dbReference type="InterPro" id="IPR003877">
    <property type="entry name" value="SPRY_dom"/>
</dbReference>
<dbReference type="InterPro" id="IPR003879">
    <property type="entry name" value="Butyrophylin_SPRY"/>
</dbReference>
<evidence type="ECO:0000256" key="3">
    <source>
        <dbReference type="ARBA" id="ARBA00022833"/>
    </source>
</evidence>
<comment type="caution">
    <text evidence="8">The sequence shown here is derived from an EMBL/GenBank/DDBJ whole genome shotgun (WGS) entry which is preliminary data.</text>
</comment>
<dbReference type="InterPro" id="IPR050143">
    <property type="entry name" value="TRIM/RBCC"/>
</dbReference>
<evidence type="ECO:0000256" key="1">
    <source>
        <dbReference type="ARBA" id="ARBA00022723"/>
    </source>
</evidence>
<feature type="coiled-coil region" evidence="5">
    <location>
        <begin position="178"/>
        <end position="227"/>
    </location>
</feature>